<dbReference type="InterPro" id="IPR022812">
    <property type="entry name" value="Dynamin"/>
</dbReference>
<dbReference type="Proteomes" id="UP000256645">
    <property type="component" value="Unassembled WGS sequence"/>
</dbReference>
<dbReference type="STRING" id="1849047.A0A3D8SGJ8"/>
<evidence type="ECO:0000313" key="3">
    <source>
        <dbReference type="Proteomes" id="UP000256645"/>
    </source>
</evidence>
<reference evidence="2 3" key="1">
    <citation type="journal article" date="2018" name="IMA Fungus">
        <title>IMA Genome-F 9: Draft genome sequence of Annulohypoxylon stygium, Aspergillus mulundensis, Berkeleyomyces basicola (syn. Thielaviopsis basicola), Ceratocystis smalleyi, two Cercospora beticola strains, Coleophoma cylindrospora, Fusarium fracticaudum, Phialophora cf. hyalina, and Morchella septimelata.</title>
        <authorList>
            <person name="Wingfield B.D."/>
            <person name="Bills G.F."/>
            <person name="Dong Y."/>
            <person name="Huang W."/>
            <person name="Nel W.J."/>
            <person name="Swalarsk-Parry B.S."/>
            <person name="Vaghefi N."/>
            <person name="Wilken P.M."/>
            <person name="An Z."/>
            <person name="de Beer Z.W."/>
            <person name="De Vos L."/>
            <person name="Chen L."/>
            <person name="Duong T.A."/>
            <person name="Gao Y."/>
            <person name="Hammerbacher A."/>
            <person name="Kikkert J.R."/>
            <person name="Li Y."/>
            <person name="Li H."/>
            <person name="Li K."/>
            <person name="Li Q."/>
            <person name="Liu X."/>
            <person name="Ma X."/>
            <person name="Naidoo K."/>
            <person name="Pethybridge S.J."/>
            <person name="Sun J."/>
            <person name="Steenkamp E.T."/>
            <person name="van der Nest M.A."/>
            <person name="van Wyk S."/>
            <person name="Wingfield M.J."/>
            <person name="Xiong C."/>
            <person name="Yue Q."/>
            <person name="Zhang X."/>
        </authorList>
    </citation>
    <scope>NUCLEOTIDE SEQUENCE [LARGE SCALE GENOMIC DNA]</scope>
    <source>
        <strain evidence="2 3">BP6252</strain>
    </source>
</reference>
<dbReference type="GO" id="GO:0016559">
    <property type="term" value="P:peroxisome fission"/>
    <property type="evidence" value="ECO:0007669"/>
    <property type="project" value="TreeGrafter"/>
</dbReference>
<dbReference type="Pfam" id="PF00350">
    <property type="entry name" value="Dynamin_N"/>
    <property type="match status" value="1"/>
</dbReference>
<dbReference type="PROSITE" id="PS51388">
    <property type="entry name" value="GED"/>
    <property type="match status" value="1"/>
</dbReference>
<dbReference type="GO" id="GO:0005739">
    <property type="term" value="C:mitochondrion"/>
    <property type="evidence" value="ECO:0007669"/>
    <property type="project" value="TreeGrafter"/>
</dbReference>
<dbReference type="Pfam" id="PF01031">
    <property type="entry name" value="Dynamin_M"/>
    <property type="match status" value="1"/>
</dbReference>
<gene>
    <name evidence="2" type="ORF">BP6252_02478</name>
</gene>
<evidence type="ECO:0000313" key="2">
    <source>
        <dbReference type="EMBL" id="RDW84888.1"/>
    </source>
</evidence>
<dbReference type="AlphaFoldDB" id="A0A3D8SGJ8"/>
<accession>A0A3D8SGJ8</accession>
<dbReference type="InterPro" id="IPR020850">
    <property type="entry name" value="GED_dom"/>
</dbReference>
<evidence type="ECO:0000259" key="1">
    <source>
        <dbReference type="PROSITE" id="PS51388"/>
    </source>
</evidence>
<dbReference type="PANTHER" id="PTHR11566:SF146">
    <property type="entry name" value="FAMILY GTPASE, PUTATIVE (AFU_ORTHOLOGUE AFUA_4G14300)-RELATED"/>
    <property type="match status" value="1"/>
</dbReference>
<dbReference type="GO" id="GO:0000266">
    <property type="term" value="P:mitochondrial fission"/>
    <property type="evidence" value="ECO:0007669"/>
    <property type="project" value="TreeGrafter"/>
</dbReference>
<dbReference type="Gene3D" id="1.20.120.1240">
    <property type="entry name" value="Dynamin, middle domain"/>
    <property type="match status" value="1"/>
</dbReference>
<feature type="domain" description="GED" evidence="1">
    <location>
        <begin position="552"/>
        <end position="648"/>
    </location>
</feature>
<organism evidence="2 3">
    <name type="scientific">Coleophoma cylindrospora</name>
    <dbReference type="NCBI Taxonomy" id="1849047"/>
    <lineage>
        <taxon>Eukaryota</taxon>
        <taxon>Fungi</taxon>
        <taxon>Dikarya</taxon>
        <taxon>Ascomycota</taxon>
        <taxon>Pezizomycotina</taxon>
        <taxon>Leotiomycetes</taxon>
        <taxon>Helotiales</taxon>
        <taxon>Dermateaceae</taxon>
        <taxon>Coleophoma</taxon>
    </lineage>
</organism>
<dbReference type="GO" id="GO:0008017">
    <property type="term" value="F:microtubule binding"/>
    <property type="evidence" value="ECO:0007669"/>
    <property type="project" value="TreeGrafter"/>
</dbReference>
<dbReference type="GO" id="GO:0016020">
    <property type="term" value="C:membrane"/>
    <property type="evidence" value="ECO:0007669"/>
    <property type="project" value="TreeGrafter"/>
</dbReference>
<dbReference type="InterPro" id="IPR027417">
    <property type="entry name" value="P-loop_NTPase"/>
</dbReference>
<proteinExistence type="predicted"/>
<dbReference type="Gene3D" id="3.40.50.300">
    <property type="entry name" value="P-loop containing nucleotide triphosphate hydrolases"/>
    <property type="match status" value="1"/>
</dbReference>
<dbReference type="InterPro" id="IPR045063">
    <property type="entry name" value="Dynamin_N"/>
</dbReference>
<dbReference type="PANTHER" id="PTHR11566">
    <property type="entry name" value="DYNAMIN"/>
    <property type="match status" value="1"/>
</dbReference>
<protein>
    <recommendedName>
        <fullName evidence="1">GED domain-containing protein</fullName>
    </recommendedName>
</protein>
<dbReference type="SUPFAM" id="SSF52540">
    <property type="entry name" value="P-loop containing nucleoside triphosphate hydrolases"/>
    <property type="match status" value="1"/>
</dbReference>
<dbReference type="InterPro" id="IPR000375">
    <property type="entry name" value="Dynamin_stalk"/>
</dbReference>
<dbReference type="GO" id="GO:0005874">
    <property type="term" value="C:microtubule"/>
    <property type="evidence" value="ECO:0007669"/>
    <property type="project" value="TreeGrafter"/>
</dbReference>
<dbReference type="GO" id="GO:0006897">
    <property type="term" value="P:endocytosis"/>
    <property type="evidence" value="ECO:0007669"/>
    <property type="project" value="TreeGrafter"/>
</dbReference>
<keyword evidence="3" id="KW-1185">Reference proteome</keyword>
<sequence length="648" mass="74418">MCTRFATEIVLRRTLPNTLTQIDISIIPDPTESTERREALLAWRPKGFDKTASLNKVALGKIFEQAERAIFGSSSRENNNIGEKHANRLSSSILRITRHGPKETNFAIVDIPGLVRGNEANSEYRTAKDLVEKYLRNMRSIVVVVIDVVDLERQEIFQMLDGLPDEESRVIGVINKCDTKQKKSHDWVFDLIRNNPSQSRKYLKEGWYGLRNRQPSETDISDLERDSLEEEFFAAGDWISLNKERLGRHQLKKALIKMRNRHIKRSIPELISEIQHKLDICMARIDELGEPRDTNQAQFNLVNRIAMKYSQMAYGALNGQYKSLSNDNLFARKLIRDDLDRFHANMVAKGLENPFSTEIQDARVVASLPEEDWAASIMEIPTYKWIYETINRYRGNEDAGDVNPEVKNELWKQQTASWNGIATEILGRIEQTVRGVHTAILEEACPEKDQRSKMQDWLQDALIEASEAARTELQRLIGDERDAQLFTLNPAKMERQQWYREARIHAITAQCKIDRPEIGLPQAAEPPSKVNRVNANVIINTIIYGNPELASVLNTHDSLAAYFYVALYRFIDNFAMQVVERHLLGPCSPLRLFTSEYVSQKLYGEQNAAELNDLASEDPAKAKERHNLDLEKVSLEESKKRVQNFRIV</sequence>
<comment type="caution">
    <text evidence="2">The sequence shown here is derived from an EMBL/GenBank/DDBJ whole genome shotgun (WGS) entry which is preliminary data.</text>
</comment>
<dbReference type="EMBL" id="PDLM01000002">
    <property type="protein sequence ID" value="RDW84888.1"/>
    <property type="molecule type" value="Genomic_DNA"/>
</dbReference>
<dbReference type="OrthoDB" id="415706at2759"/>
<name>A0A3D8SGJ8_9HELO</name>
<dbReference type="GO" id="GO:0003924">
    <property type="term" value="F:GTPase activity"/>
    <property type="evidence" value="ECO:0007669"/>
    <property type="project" value="TreeGrafter"/>
</dbReference>
<dbReference type="GO" id="GO:0048312">
    <property type="term" value="P:intracellular distribution of mitochondria"/>
    <property type="evidence" value="ECO:0007669"/>
    <property type="project" value="TreeGrafter"/>
</dbReference>